<dbReference type="AlphaFoldDB" id="A0A7Z9E567"/>
<evidence type="ECO:0000313" key="3">
    <source>
        <dbReference type="EMBL" id="VXD25561.1"/>
    </source>
</evidence>
<proteinExistence type="inferred from homology"/>
<keyword evidence="2" id="KW-0067">ATP-binding</keyword>
<gene>
    <name evidence="2 3" type="primary">gatC</name>
    <name evidence="3" type="ORF">PL9631_950039</name>
</gene>
<keyword evidence="2 3" id="KW-0436">Ligase</keyword>
<protein>
    <recommendedName>
        <fullName evidence="2">Aspartyl/glutamyl-tRNA(Asn/Gln) amidotransferase subunit C</fullName>
        <shortName evidence="2">Asp/Glu-ADT subunit C</shortName>
        <ecNumber evidence="2">6.3.5.-</ecNumber>
    </recommendedName>
</protein>
<comment type="caution">
    <text evidence="3">The sequence shown here is derived from an EMBL/GenBank/DDBJ whole genome shotgun (WGS) entry which is preliminary data.</text>
</comment>
<dbReference type="GO" id="GO:0070681">
    <property type="term" value="P:glutaminyl-tRNAGln biosynthesis via transamidation"/>
    <property type="evidence" value="ECO:0007669"/>
    <property type="project" value="TreeGrafter"/>
</dbReference>
<comment type="similarity">
    <text evidence="2">Belongs to the GatC family.</text>
</comment>
<organism evidence="3 4">
    <name type="scientific">Planktothrix paucivesiculata PCC 9631</name>
    <dbReference type="NCBI Taxonomy" id="671071"/>
    <lineage>
        <taxon>Bacteria</taxon>
        <taxon>Bacillati</taxon>
        <taxon>Cyanobacteriota</taxon>
        <taxon>Cyanophyceae</taxon>
        <taxon>Oscillatoriophycideae</taxon>
        <taxon>Oscillatoriales</taxon>
        <taxon>Microcoleaceae</taxon>
        <taxon>Planktothrix</taxon>
    </lineage>
</organism>
<dbReference type="SUPFAM" id="SSF141000">
    <property type="entry name" value="Glu-tRNAGln amidotransferase C subunit"/>
    <property type="match status" value="1"/>
</dbReference>
<dbReference type="InterPro" id="IPR003837">
    <property type="entry name" value="GatC"/>
</dbReference>
<reference evidence="3" key="1">
    <citation type="submission" date="2019-10" db="EMBL/GenBank/DDBJ databases">
        <authorList>
            <consortium name="Genoscope - CEA"/>
            <person name="William W."/>
        </authorList>
    </citation>
    <scope>NUCLEOTIDE SEQUENCE [LARGE SCALE GENOMIC DNA]</scope>
    <source>
        <strain evidence="3">BBR_PRJEB10994</strain>
    </source>
</reference>
<dbReference type="Proteomes" id="UP000182190">
    <property type="component" value="Unassembled WGS sequence"/>
</dbReference>
<accession>A0A7Z9E567</accession>
<keyword evidence="2" id="KW-0547">Nucleotide-binding</keyword>
<dbReference type="GO" id="GO:0006450">
    <property type="term" value="P:regulation of translational fidelity"/>
    <property type="evidence" value="ECO:0007669"/>
    <property type="project" value="InterPro"/>
</dbReference>
<comment type="subunit">
    <text evidence="2">Heterotrimer of A, B and C subunits.</text>
</comment>
<dbReference type="PANTHER" id="PTHR15004">
    <property type="entry name" value="GLUTAMYL-TRNA(GLN) AMIDOTRANSFERASE SUBUNIT C, MITOCHONDRIAL"/>
    <property type="match status" value="1"/>
</dbReference>
<dbReference type="EC" id="6.3.5.-" evidence="2"/>
<dbReference type="PANTHER" id="PTHR15004:SF0">
    <property type="entry name" value="GLUTAMYL-TRNA(GLN) AMIDOTRANSFERASE SUBUNIT C, MITOCHONDRIAL"/>
    <property type="match status" value="1"/>
</dbReference>
<keyword evidence="4" id="KW-1185">Reference proteome</keyword>
<dbReference type="HAMAP" id="MF_00122">
    <property type="entry name" value="GatC"/>
    <property type="match status" value="1"/>
</dbReference>
<dbReference type="GO" id="GO:0005524">
    <property type="term" value="F:ATP binding"/>
    <property type="evidence" value="ECO:0007669"/>
    <property type="project" value="UniProtKB-KW"/>
</dbReference>
<keyword evidence="1 2" id="KW-0648">Protein biosynthesis</keyword>
<dbReference type="RefSeq" id="WP_083622674.1">
    <property type="nucleotide sequence ID" value="NZ_LR735022.1"/>
</dbReference>
<dbReference type="EMBL" id="CZCS02000240">
    <property type="protein sequence ID" value="VXD25561.1"/>
    <property type="molecule type" value="Genomic_DNA"/>
</dbReference>
<name>A0A7Z9E567_9CYAN</name>
<dbReference type="GO" id="GO:0050567">
    <property type="term" value="F:glutaminyl-tRNA synthase (glutamine-hydrolyzing) activity"/>
    <property type="evidence" value="ECO:0007669"/>
    <property type="project" value="UniProtKB-UniRule"/>
</dbReference>
<dbReference type="Pfam" id="PF02686">
    <property type="entry name" value="GatC"/>
    <property type="match status" value="1"/>
</dbReference>
<comment type="catalytic activity">
    <reaction evidence="2">
        <text>L-aspartyl-tRNA(Asn) + L-glutamine + ATP + H2O = L-asparaginyl-tRNA(Asn) + L-glutamate + ADP + phosphate + 2 H(+)</text>
        <dbReference type="Rhea" id="RHEA:14513"/>
        <dbReference type="Rhea" id="RHEA-COMP:9674"/>
        <dbReference type="Rhea" id="RHEA-COMP:9677"/>
        <dbReference type="ChEBI" id="CHEBI:15377"/>
        <dbReference type="ChEBI" id="CHEBI:15378"/>
        <dbReference type="ChEBI" id="CHEBI:29985"/>
        <dbReference type="ChEBI" id="CHEBI:30616"/>
        <dbReference type="ChEBI" id="CHEBI:43474"/>
        <dbReference type="ChEBI" id="CHEBI:58359"/>
        <dbReference type="ChEBI" id="CHEBI:78515"/>
        <dbReference type="ChEBI" id="CHEBI:78516"/>
        <dbReference type="ChEBI" id="CHEBI:456216"/>
    </reaction>
</comment>
<dbReference type="GO" id="GO:0016740">
    <property type="term" value="F:transferase activity"/>
    <property type="evidence" value="ECO:0007669"/>
    <property type="project" value="UniProtKB-KW"/>
</dbReference>
<dbReference type="InterPro" id="IPR036113">
    <property type="entry name" value="Asp/Glu-ADT_sf_sub_c"/>
</dbReference>
<comment type="function">
    <text evidence="2">Allows the formation of correctly charged Asn-tRNA(Asn) or Gln-tRNA(Gln) through the transamidation of misacylated Asp-tRNA(Asn) or Glu-tRNA(Gln) in organisms which lack either or both of asparaginyl-tRNA or glutaminyl-tRNA synthetases. The reaction takes place in the presence of glutamine and ATP through an activated phospho-Asp-tRNA(Asn) or phospho-Glu-tRNA(Gln).</text>
</comment>
<evidence type="ECO:0000256" key="1">
    <source>
        <dbReference type="ARBA" id="ARBA00022917"/>
    </source>
</evidence>
<comment type="catalytic activity">
    <reaction evidence="2">
        <text>L-glutamyl-tRNA(Gln) + L-glutamine + ATP + H2O = L-glutaminyl-tRNA(Gln) + L-glutamate + ADP + phosphate + H(+)</text>
        <dbReference type="Rhea" id="RHEA:17521"/>
        <dbReference type="Rhea" id="RHEA-COMP:9681"/>
        <dbReference type="Rhea" id="RHEA-COMP:9684"/>
        <dbReference type="ChEBI" id="CHEBI:15377"/>
        <dbReference type="ChEBI" id="CHEBI:15378"/>
        <dbReference type="ChEBI" id="CHEBI:29985"/>
        <dbReference type="ChEBI" id="CHEBI:30616"/>
        <dbReference type="ChEBI" id="CHEBI:43474"/>
        <dbReference type="ChEBI" id="CHEBI:58359"/>
        <dbReference type="ChEBI" id="CHEBI:78520"/>
        <dbReference type="ChEBI" id="CHEBI:78521"/>
        <dbReference type="ChEBI" id="CHEBI:456216"/>
    </reaction>
</comment>
<dbReference type="OrthoDB" id="9813938at2"/>
<evidence type="ECO:0000256" key="2">
    <source>
        <dbReference type="HAMAP-Rule" id="MF_00122"/>
    </source>
</evidence>
<dbReference type="NCBIfam" id="TIGR00135">
    <property type="entry name" value="gatC"/>
    <property type="match status" value="1"/>
</dbReference>
<sequence>MTIDREQVSKVAFLARLELTPEEEQQFTTQLGEILDYFEQLNELDTSQVAPMTRAIELSNITRPDQLEPYPQRDDILANAPEQEGDYFKVPKIMSEN</sequence>
<dbReference type="GO" id="GO:0006412">
    <property type="term" value="P:translation"/>
    <property type="evidence" value="ECO:0007669"/>
    <property type="project" value="UniProtKB-UniRule"/>
</dbReference>
<evidence type="ECO:0000313" key="4">
    <source>
        <dbReference type="Proteomes" id="UP000182190"/>
    </source>
</evidence>
<dbReference type="Gene3D" id="1.10.20.60">
    <property type="entry name" value="Glu-tRNAGln amidotransferase C subunit, N-terminal domain"/>
    <property type="match status" value="1"/>
</dbReference>